<dbReference type="PROSITE" id="PS51819">
    <property type="entry name" value="VOC"/>
    <property type="match status" value="1"/>
</dbReference>
<dbReference type="SUPFAM" id="SSF54593">
    <property type="entry name" value="Glyoxalase/Bleomycin resistance protein/Dihydroxybiphenyl dioxygenase"/>
    <property type="match status" value="1"/>
</dbReference>
<dbReference type="RefSeq" id="WP_063184098.1">
    <property type="nucleotide sequence ID" value="NZ_LQRA01000066.1"/>
</dbReference>
<dbReference type="InterPro" id="IPR037523">
    <property type="entry name" value="VOC_core"/>
</dbReference>
<proteinExistence type="predicted"/>
<dbReference type="InterPro" id="IPR004360">
    <property type="entry name" value="Glyas_Fos-R_dOase_dom"/>
</dbReference>
<dbReference type="Gene3D" id="3.10.180.10">
    <property type="entry name" value="2,3-Dihydroxybiphenyl 1,2-Dioxygenase, domain 1"/>
    <property type="match status" value="1"/>
</dbReference>
<dbReference type="OrthoDB" id="375220at2"/>
<dbReference type="EMBL" id="LQRA01000066">
    <property type="protein sequence ID" value="KZE76635.1"/>
    <property type="molecule type" value="Genomic_DNA"/>
</dbReference>
<dbReference type="Proteomes" id="UP000076563">
    <property type="component" value="Unassembled WGS sequence"/>
</dbReference>
<evidence type="ECO:0000259" key="1">
    <source>
        <dbReference type="PROSITE" id="PS51819"/>
    </source>
</evidence>
<organism evidence="2 3">
    <name type="scientific">Paenibacillus elgii</name>
    <dbReference type="NCBI Taxonomy" id="189691"/>
    <lineage>
        <taxon>Bacteria</taxon>
        <taxon>Bacillati</taxon>
        <taxon>Bacillota</taxon>
        <taxon>Bacilli</taxon>
        <taxon>Bacillales</taxon>
        <taxon>Paenibacillaceae</taxon>
        <taxon>Paenibacillus</taxon>
    </lineage>
</organism>
<dbReference type="Pfam" id="PF00903">
    <property type="entry name" value="Glyoxalase"/>
    <property type="match status" value="1"/>
</dbReference>
<evidence type="ECO:0000313" key="2">
    <source>
        <dbReference type="EMBL" id="KZE76635.1"/>
    </source>
</evidence>
<gene>
    <name evidence="2" type="ORF">AV654_02750</name>
</gene>
<accession>A0A161S9X0</accession>
<sequence length="118" mass="13002">MFKSGNVTVMVSDFNKAVQFYVETLGLQLQHQVEGHFAQVEVPGLTIGLLYPAAGEQGFQQGKSESISIGFEVQELESAIGVLKSRGVEFQHIMENNGTRLAHFSDPDGNLLYLICNR</sequence>
<reference evidence="3" key="1">
    <citation type="submission" date="2016-01" db="EMBL/GenBank/DDBJ databases">
        <title>Draft genome of Chromobacterium sp. F49.</title>
        <authorList>
            <person name="Hong K.W."/>
        </authorList>
    </citation>
    <scope>NUCLEOTIDE SEQUENCE [LARGE SCALE GENOMIC DNA]</scope>
    <source>
        <strain evidence="3">M63</strain>
    </source>
</reference>
<comment type="caution">
    <text evidence="2">The sequence shown here is derived from an EMBL/GenBank/DDBJ whole genome shotgun (WGS) entry which is preliminary data.</text>
</comment>
<name>A0A161S9X0_9BACL</name>
<protein>
    <submittedName>
        <fullName evidence="2">Glyoxalase</fullName>
    </submittedName>
</protein>
<dbReference type="InterPro" id="IPR029068">
    <property type="entry name" value="Glyas_Bleomycin-R_OHBP_Dase"/>
</dbReference>
<dbReference type="AlphaFoldDB" id="A0A161S9X0"/>
<evidence type="ECO:0000313" key="3">
    <source>
        <dbReference type="Proteomes" id="UP000076563"/>
    </source>
</evidence>
<keyword evidence="3" id="KW-1185">Reference proteome</keyword>
<feature type="domain" description="VOC" evidence="1">
    <location>
        <begin position="3"/>
        <end position="117"/>
    </location>
</feature>